<keyword evidence="3" id="KW-1003">Cell membrane</keyword>
<dbReference type="Gene3D" id="3.40.630.190">
    <property type="entry name" value="LCP protein"/>
    <property type="match status" value="1"/>
</dbReference>
<dbReference type="GO" id="GO:0071555">
    <property type="term" value="P:cell wall organization"/>
    <property type="evidence" value="ECO:0007669"/>
    <property type="project" value="UniProtKB-KW"/>
</dbReference>
<keyword evidence="7" id="KW-0805">Transcription regulation</keyword>
<comment type="similarity">
    <text evidence="2">Belongs to the LytR/CpsA/Psr (LCP) family.</text>
</comment>
<name>A0A372LJ62_9BACI</name>
<evidence type="ECO:0000259" key="13">
    <source>
        <dbReference type="Pfam" id="PF03816"/>
    </source>
</evidence>
<keyword evidence="6" id="KW-1133">Transmembrane helix</keyword>
<evidence type="ECO:0000256" key="6">
    <source>
        <dbReference type="ARBA" id="ARBA00022989"/>
    </source>
</evidence>
<dbReference type="RefSeq" id="WP_117328019.1">
    <property type="nucleotide sequence ID" value="NZ_QVTE01000051.1"/>
</dbReference>
<evidence type="ECO:0000256" key="3">
    <source>
        <dbReference type="ARBA" id="ARBA00022475"/>
    </source>
</evidence>
<keyword evidence="4" id="KW-0812">Transmembrane</keyword>
<proteinExistence type="inferred from homology"/>
<dbReference type="Pfam" id="PF03816">
    <property type="entry name" value="LytR_cpsA_psr"/>
    <property type="match status" value="1"/>
</dbReference>
<keyword evidence="9" id="KW-0804">Transcription</keyword>
<evidence type="ECO:0000256" key="4">
    <source>
        <dbReference type="ARBA" id="ARBA00022692"/>
    </source>
</evidence>
<dbReference type="PROSITE" id="PS51257">
    <property type="entry name" value="PROKAR_LIPOPROTEIN"/>
    <property type="match status" value="1"/>
</dbReference>
<comment type="subcellular location">
    <subcellularLocation>
        <location evidence="1">Cell membrane</location>
        <topology evidence="1">Single-pass type II membrane protein</topology>
    </subcellularLocation>
</comment>
<dbReference type="InterPro" id="IPR050922">
    <property type="entry name" value="LytR/CpsA/Psr_CW_biosynth"/>
</dbReference>
<dbReference type="GO" id="GO:0005886">
    <property type="term" value="C:plasma membrane"/>
    <property type="evidence" value="ECO:0007669"/>
    <property type="project" value="UniProtKB-SubCell"/>
</dbReference>
<comment type="function">
    <text evidence="10">Involved in SarA attenuation. Affects resistance to oxacillin and teicoplanin, as well as the synthesis of virulence factors.</text>
</comment>
<feature type="region of interest" description="Disordered" evidence="12">
    <location>
        <begin position="24"/>
        <end position="43"/>
    </location>
</feature>
<dbReference type="EMBL" id="QVTE01000051">
    <property type="protein sequence ID" value="RFU66435.1"/>
    <property type="molecule type" value="Genomic_DNA"/>
</dbReference>
<evidence type="ECO:0000256" key="1">
    <source>
        <dbReference type="ARBA" id="ARBA00004401"/>
    </source>
</evidence>
<dbReference type="PANTHER" id="PTHR33392">
    <property type="entry name" value="POLYISOPRENYL-TEICHOIC ACID--PEPTIDOGLYCAN TEICHOIC ACID TRANSFERASE TAGU"/>
    <property type="match status" value="1"/>
</dbReference>
<dbReference type="InterPro" id="IPR004474">
    <property type="entry name" value="LytR_CpsA_psr"/>
</dbReference>
<evidence type="ECO:0000256" key="10">
    <source>
        <dbReference type="ARBA" id="ARBA00037178"/>
    </source>
</evidence>
<feature type="domain" description="Cell envelope-related transcriptional attenuator" evidence="13">
    <location>
        <begin position="68"/>
        <end position="214"/>
    </location>
</feature>
<keyword evidence="8" id="KW-0472">Membrane</keyword>
<gene>
    <name evidence="14" type="ORF">D0469_17555</name>
</gene>
<comment type="caution">
    <text evidence="14">The sequence shown here is derived from an EMBL/GenBank/DDBJ whole genome shotgun (WGS) entry which is preliminary data.</text>
</comment>
<feature type="compositionally biased region" description="Basic and acidic residues" evidence="12">
    <location>
        <begin position="24"/>
        <end position="33"/>
    </location>
</feature>
<evidence type="ECO:0000256" key="5">
    <source>
        <dbReference type="ARBA" id="ARBA00022968"/>
    </source>
</evidence>
<evidence type="ECO:0000256" key="8">
    <source>
        <dbReference type="ARBA" id="ARBA00023136"/>
    </source>
</evidence>
<dbReference type="Proteomes" id="UP000264541">
    <property type="component" value="Unassembled WGS sequence"/>
</dbReference>
<sequence length="310" mass="34665">MGIIKFVFLFLMVLSACTHQPDKLNHSGDDEPPKQINSQQNNTVGYKENPPGTFLLVGIDSRGEDQSRADTILVAQYEHKHNQLKLASIMRDCYVKIPGYPQHYHKINAAYYFGGTELLKETILVNFNLQIDHVVTIDFQGFKNLVDLLVPDGVEVQVSETMIDDMSMEASAGLNRLHGEEILKYVRYRHDDNSDFGRVQRQQEVLLKLKNEIANRLGSVEGITVLPGIIKEGLGMIETDMQLNAILGIGSQLILNNAASAENLTIPLKGTFQDKLYPHAGAVLEINIPENQEALSEFFSSRSGQNNKEI</sequence>
<evidence type="ECO:0000313" key="14">
    <source>
        <dbReference type="EMBL" id="RFU66435.1"/>
    </source>
</evidence>
<evidence type="ECO:0000256" key="11">
    <source>
        <dbReference type="ARBA" id="ARBA00040752"/>
    </source>
</evidence>
<dbReference type="PANTHER" id="PTHR33392:SF8">
    <property type="entry name" value="REGULATORY PROTEIN MSRR"/>
    <property type="match status" value="1"/>
</dbReference>
<evidence type="ECO:0000256" key="7">
    <source>
        <dbReference type="ARBA" id="ARBA00023015"/>
    </source>
</evidence>
<reference evidence="14 15" key="1">
    <citation type="submission" date="2018-08" db="EMBL/GenBank/DDBJ databases">
        <title>Bacillus chawlae sp. nov., Bacillus glennii sp. nov., and Bacillus saganii sp. nov. Isolated from the Vehicle Assembly Building at Kennedy Space Center where the Viking Spacecraft were Assembled.</title>
        <authorList>
            <person name="Seuylemezian A."/>
            <person name="Vaishampayan P."/>
        </authorList>
    </citation>
    <scope>NUCLEOTIDE SEQUENCE [LARGE SCALE GENOMIC DNA]</scope>
    <source>
        <strain evidence="14 15">V47-23a</strain>
    </source>
</reference>
<evidence type="ECO:0000256" key="12">
    <source>
        <dbReference type="SAM" id="MobiDB-lite"/>
    </source>
</evidence>
<keyword evidence="15" id="KW-1185">Reference proteome</keyword>
<protein>
    <recommendedName>
        <fullName evidence="11">Regulatory protein MsrR</fullName>
    </recommendedName>
</protein>
<dbReference type="NCBIfam" id="TIGR00350">
    <property type="entry name" value="lytR_cpsA_psr"/>
    <property type="match status" value="1"/>
</dbReference>
<keyword evidence="5" id="KW-0735">Signal-anchor</keyword>
<dbReference type="AlphaFoldDB" id="A0A372LJ62"/>
<accession>A0A372LJ62</accession>
<evidence type="ECO:0000313" key="15">
    <source>
        <dbReference type="Proteomes" id="UP000264541"/>
    </source>
</evidence>
<organism evidence="14 15">
    <name type="scientific">Peribacillus saganii</name>
    <dbReference type="NCBI Taxonomy" id="2303992"/>
    <lineage>
        <taxon>Bacteria</taxon>
        <taxon>Bacillati</taxon>
        <taxon>Bacillota</taxon>
        <taxon>Bacilli</taxon>
        <taxon>Bacillales</taxon>
        <taxon>Bacillaceae</taxon>
        <taxon>Peribacillus</taxon>
    </lineage>
</organism>
<evidence type="ECO:0000256" key="9">
    <source>
        <dbReference type="ARBA" id="ARBA00023163"/>
    </source>
</evidence>
<evidence type="ECO:0000256" key="2">
    <source>
        <dbReference type="ARBA" id="ARBA00006068"/>
    </source>
</evidence>
<dbReference type="OrthoDB" id="9782542at2"/>